<feature type="region of interest" description="Disordered" evidence="1">
    <location>
        <begin position="257"/>
        <end position="276"/>
    </location>
</feature>
<organism evidence="2 3">
    <name type="scientific">Eeniella nana</name>
    <name type="common">Yeast</name>
    <name type="synonym">Brettanomyces nanus</name>
    <dbReference type="NCBI Taxonomy" id="13502"/>
    <lineage>
        <taxon>Eukaryota</taxon>
        <taxon>Fungi</taxon>
        <taxon>Dikarya</taxon>
        <taxon>Ascomycota</taxon>
        <taxon>Saccharomycotina</taxon>
        <taxon>Pichiomycetes</taxon>
        <taxon>Pichiales</taxon>
        <taxon>Pichiaceae</taxon>
        <taxon>Brettanomyces</taxon>
    </lineage>
</organism>
<dbReference type="AlphaFoldDB" id="A0A875RZN6"/>
<dbReference type="GeneID" id="62194063"/>
<dbReference type="KEGG" id="bnn:FOA43_000662"/>
<protein>
    <submittedName>
        <fullName evidence="2">Uncharacterized protein</fullName>
    </submittedName>
</protein>
<reference evidence="2" key="1">
    <citation type="submission" date="2020-10" db="EMBL/GenBank/DDBJ databases">
        <authorList>
            <person name="Roach M.J.R."/>
        </authorList>
    </citation>
    <scope>NUCLEOTIDE SEQUENCE</scope>
    <source>
        <strain evidence="2">CBS 1945</strain>
    </source>
</reference>
<name>A0A875RZN6_EENNA</name>
<dbReference type="Gene3D" id="3.10.450.240">
    <property type="match status" value="1"/>
</dbReference>
<dbReference type="RefSeq" id="XP_038776917.1">
    <property type="nucleotide sequence ID" value="XM_038920989.1"/>
</dbReference>
<dbReference type="InterPro" id="IPR024621">
    <property type="entry name" value="Mba1"/>
</dbReference>
<dbReference type="GO" id="GO:0005743">
    <property type="term" value="C:mitochondrial inner membrane"/>
    <property type="evidence" value="ECO:0007669"/>
    <property type="project" value="InterPro"/>
</dbReference>
<dbReference type="Proteomes" id="UP000662931">
    <property type="component" value="Chromosome 1"/>
</dbReference>
<accession>A0A875RZN6</accession>
<evidence type="ECO:0000313" key="2">
    <source>
        <dbReference type="EMBL" id="QPG73352.1"/>
    </source>
</evidence>
<gene>
    <name evidence="2" type="ORF">FOA43_000662</name>
</gene>
<proteinExistence type="predicted"/>
<dbReference type="OrthoDB" id="19619at2759"/>
<dbReference type="GO" id="GO:0032979">
    <property type="term" value="P:protein insertion into mitochondrial inner membrane from matrix"/>
    <property type="evidence" value="ECO:0007669"/>
    <property type="project" value="InterPro"/>
</dbReference>
<evidence type="ECO:0000313" key="3">
    <source>
        <dbReference type="Proteomes" id="UP000662931"/>
    </source>
</evidence>
<sequence>MVYATENSAEDFKDSDEKVIKATSPKKMKQQRPTISKVGIPFEPFIAPRWSRMPNPIISPIRFTKCIFKKVYMSCYDWVQVYQFKRNMGKGYKPNFLKWKNDAIESYVKVNKAFSERNIDKARDHMAEYVYFALGRRQKELPKNTTLGWDLVKFNKEPKLITFHTFPHDDGSVLLCQIIYQFDTKQKMTIKHRNSREFQEKTKDLVEYLAFNVDPYTDRVVVSGSVFESLPQRQLSQGAMPSQEETINCMVKNGDIYRPEPSDEEKLAATHTAKDK</sequence>
<evidence type="ECO:0000256" key="1">
    <source>
        <dbReference type="SAM" id="MobiDB-lite"/>
    </source>
</evidence>
<keyword evidence="3" id="KW-1185">Reference proteome</keyword>
<dbReference type="Pfam" id="PF07961">
    <property type="entry name" value="MBA1"/>
    <property type="match status" value="1"/>
</dbReference>
<dbReference type="EMBL" id="CP064812">
    <property type="protein sequence ID" value="QPG73352.1"/>
    <property type="molecule type" value="Genomic_DNA"/>
</dbReference>